<dbReference type="EMBL" id="JAKNSF020000014">
    <property type="protein sequence ID" value="KAK7735110.1"/>
    <property type="molecule type" value="Genomic_DNA"/>
</dbReference>
<evidence type="ECO:0000313" key="2">
    <source>
        <dbReference type="EMBL" id="KAK7735110.1"/>
    </source>
</evidence>
<feature type="region of interest" description="Disordered" evidence="1">
    <location>
        <begin position="1"/>
        <end position="141"/>
    </location>
</feature>
<feature type="compositionally biased region" description="Basic and acidic residues" evidence="1">
    <location>
        <begin position="28"/>
        <end position="42"/>
    </location>
</feature>
<gene>
    <name evidence="2" type="ORF">SLS63_004096</name>
</gene>
<name>A0ABR1PES7_DIAER</name>
<evidence type="ECO:0000313" key="3">
    <source>
        <dbReference type="Proteomes" id="UP001430848"/>
    </source>
</evidence>
<feature type="compositionally biased region" description="Polar residues" evidence="1">
    <location>
        <begin position="77"/>
        <end position="89"/>
    </location>
</feature>
<feature type="compositionally biased region" description="Polar residues" evidence="1">
    <location>
        <begin position="10"/>
        <end position="22"/>
    </location>
</feature>
<accession>A0ABR1PES7</accession>
<keyword evidence="3" id="KW-1185">Reference proteome</keyword>
<proteinExistence type="predicted"/>
<organism evidence="2 3">
    <name type="scientific">Diaporthe eres</name>
    <name type="common">Phomopsis oblonga</name>
    <dbReference type="NCBI Taxonomy" id="83184"/>
    <lineage>
        <taxon>Eukaryota</taxon>
        <taxon>Fungi</taxon>
        <taxon>Dikarya</taxon>
        <taxon>Ascomycota</taxon>
        <taxon>Pezizomycotina</taxon>
        <taxon>Sordariomycetes</taxon>
        <taxon>Sordariomycetidae</taxon>
        <taxon>Diaporthales</taxon>
        <taxon>Diaporthaceae</taxon>
        <taxon>Diaporthe</taxon>
        <taxon>Diaporthe eres species complex</taxon>
    </lineage>
</organism>
<feature type="compositionally biased region" description="Low complexity" evidence="1">
    <location>
        <begin position="107"/>
        <end position="116"/>
    </location>
</feature>
<reference evidence="2 3" key="1">
    <citation type="submission" date="2024-02" db="EMBL/GenBank/DDBJ databases">
        <title>De novo assembly and annotation of 12 fungi associated with fruit tree decline syndrome in Ontario, Canada.</title>
        <authorList>
            <person name="Sulman M."/>
            <person name="Ellouze W."/>
            <person name="Ilyukhin E."/>
        </authorList>
    </citation>
    <scope>NUCLEOTIDE SEQUENCE [LARGE SCALE GENOMIC DNA]</scope>
    <source>
        <strain evidence="2 3">M169</strain>
    </source>
</reference>
<comment type="caution">
    <text evidence="2">The sequence shown here is derived from an EMBL/GenBank/DDBJ whole genome shotgun (WGS) entry which is preliminary data.</text>
</comment>
<dbReference type="Proteomes" id="UP001430848">
    <property type="component" value="Unassembled WGS sequence"/>
</dbReference>
<sequence>MVRSKVGATSAESLSMGQTTESVPRLAHVIDESSDDEIKYETAPKTVISDDALEAGMEDDTSDDDTGSGGDDDEALDSTSSHGAGTSPRQLFHPPEESETDDDNGTVSSSSSSESSPDVDEEPTVALPSANIQHQQDYPEHILETAKSGRLYHAWFGTQ</sequence>
<protein>
    <submittedName>
        <fullName evidence="2">Uncharacterized protein</fullName>
    </submittedName>
</protein>
<feature type="compositionally biased region" description="Acidic residues" evidence="1">
    <location>
        <begin position="51"/>
        <end position="76"/>
    </location>
</feature>
<evidence type="ECO:0000256" key="1">
    <source>
        <dbReference type="SAM" id="MobiDB-lite"/>
    </source>
</evidence>